<accession>A0A2S6HGD8</accession>
<dbReference type="PROSITE" id="PS51257">
    <property type="entry name" value="PROKAR_LIPOPROTEIN"/>
    <property type="match status" value="1"/>
</dbReference>
<dbReference type="InterPro" id="IPR009739">
    <property type="entry name" value="LprI-like_N"/>
</dbReference>
<protein>
    <submittedName>
        <fullName evidence="3">Uncharacterized protein DUF1311</fullName>
    </submittedName>
</protein>
<dbReference type="GO" id="GO:0005576">
    <property type="term" value="C:extracellular region"/>
    <property type="evidence" value="ECO:0007669"/>
    <property type="project" value="TreeGrafter"/>
</dbReference>
<evidence type="ECO:0000259" key="2">
    <source>
        <dbReference type="Pfam" id="PF07007"/>
    </source>
</evidence>
<proteinExistence type="predicted"/>
<sequence>MNEYIKRSAWIATSLLGCLMLASPAQAASFDCAKTQTKVEKLICADAELSKLDEEMATTYKAALQDEKQADSIRQAQKQWMKERNGCSDAVCVKQAYENQLKELNMSDRSADSDKAGMITSSAQVDKAKSAEQAFPQMPTKLRYAFCDKSKPGLECEGQTGKGYSVCEAYLKHLQTLTNPATCEAPIPLDFKQPDWEEMDVTQHLDLAYQAEEFFLKRFGGYKHPDFDTWRQTFLQEIQDGKISPRMRKTRVAPNDKGDATILAYTRDRDSCHKSYEWVKRRKVQVDKLPANTPAWRIAELIPGYHYPYPHWTRQGDVHFILTDDTPSKLQVIVGHASRTQMELLLYAGRAYLVQVSDPLAPIYRPRGGNPFREMDNSPIAIYAFDPRLPDRTRQQQLDLNLYMAEPRCQFLPY</sequence>
<dbReference type="PANTHER" id="PTHR37549">
    <property type="entry name" value="LIPOPROTEIN LPRI"/>
    <property type="match status" value="1"/>
</dbReference>
<feature type="domain" description="Lysozyme inhibitor LprI-like N-terminal" evidence="2">
    <location>
        <begin position="32"/>
        <end position="86"/>
    </location>
</feature>
<reference evidence="3 4" key="1">
    <citation type="submission" date="2018-02" db="EMBL/GenBank/DDBJ databases">
        <title>Subsurface microbial communities from deep shales in Ohio and West Virginia, USA.</title>
        <authorList>
            <person name="Wrighton K."/>
        </authorList>
    </citation>
    <scope>NUCLEOTIDE SEQUENCE [LARGE SCALE GENOMIC DNA]</scope>
    <source>
        <strain evidence="3 4">OWC-DMM</strain>
    </source>
</reference>
<name>A0A2S6HGD8_9GAMM</name>
<feature type="chain" id="PRO_5015437503" evidence="1">
    <location>
        <begin position="28"/>
        <end position="414"/>
    </location>
</feature>
<keyword evidence="1" id="KW-0732">Signal</keyword>
<dbReference type="PANTHER" id="PTHR37549:SF1">
    <property type="entry name" value="LIPOPROTEIN LPRI"/>
    <property type="match status" value="1"/>
</dbReference>
<dbReference type="Pfam" id="PF07007">
    <property type="entry name" value="LprI"/>
    <property type="match status" value="1"/>
</dbReference>
<dbReference type="Gene3D" id="1.20.1270.180">
    <property type="match status" value="1"/>
</dbReference>
<dbReference type="Proteomes" id="UP000240010">
    <property type="component" value="Unassembled WGS sequence"/>
</dbReference>
<dbReference type="RefSeq" id="WP_181050063.1">
    <property type="nucleotide sequence ID" value="NZ_PTIZ01000003.1"/>
</dbReference>
<evidence type="ECO:0000256" key="1">
    <source>
        <dbReference type="SAM" id="SignalP"/>
    </source>
</evidence>
<evidence type="ECO:0000313" key="3">
    <source>
        <dbReference type="EMBL" id="PPK76532.1"/>
    </source>
</evidence>
<gene>
    <name evidence="3" type="ORF">B0F87_103139</name>
</gene>
<organism evidence="3 4">
    <name type="scientific">Methylobacter tundripaludum</name>
    <dbReference type="NCBI Taxonomy" id="173365"/>
    <lineage>
        <taxon>Bacteria</taxon>
        <taxon>Pseudomonadati</taxon>
        <taxon>Pseudomonadota</taxon>
        <taxon>Gammaproteobacteria</taxon>
        <taxon>Methylococcales</taxon>
        <taxon>Methylococcaceae</taxon>
        <taxon>Methylobacter</taxon>
    </lineage>
</organism>
<feature type="signal peptide" evidence="1">
    <location>
        <begin position="1"/>
        <end position="27"/>
    </location>
</feature>
<dbReference type="InterPro" id="IPR052755">
    <property type="entry name" value="Lysozyme_Inhibitor_LprI"/>
</dbReference>
<evidence type="ECO:0000313" key="4">
    <source>
        <dbReference type="Proteomes" id="UP000240010"/>
    </source>
</evidence>
<dbReference type="AlphaFoldDB" id="A0A2S6HGD8"/>
<dbReference type="EMBL" id="PTIZ01000003">
    <property type="protein sequence ID" value="PPK76532.1"/>
    <property type="molecule type" value="Genomic_DNA"/>
</dbReference>
<comment type="caution">
    <text evidence="3">The sequence shown here is derived from an EMBL/GenBank/DDBJ whole genome shotgun (WGS) entry which is preliminary data.</text>
</comment>